<evidence type="ECO:0000313" key="4">
    <source>
        <dbReference type="Proteomes" id="UP000004095"/>
    </source>
</evidence>
<dbReference type="InterPro" id="IPR021994">
    <property type="entry name" value="DUF3592"/>
</dbReference>
<organism evidence="3 4">
    <name type="scientific">Microscilla marina ATCC 23134</name>
    <dbReference type="NCBI Taxonomy" id="313606"/>
    <lineage>
        <taxon>Bacteria</taxon>
        <taxon>Pseudomonadati</taxon>
        <taxon>Bacteroidota</taxon>
        <taxon>Cytophagia</taxon>
        <taxon>Cytophagales</taxon>
        <taxon>Microscillaceae</taxon>
        <taxon>Microscilla</taxon>
    </lineage>
</organism>
<keyword evidence="1" id="KW-0472">Membrane</keyword>
<evidence type="ECO:0000259" key="2">
    <source>
        <dbReference type="Pfam" id="PF12158"/>
    </source>
</evidence>
<name>A1ZV66_MICM2</name>
<keyword evidence="4" id="KW-1185">Reference proteome</keyword>
<comment type="caution">
    <text evidence="3">The sequence shown here is derived from an EMBL/GenBank/DDBJ whole genome shotgun (WGS) entry which is preliminary data.</text>
</comment>
<keyword evidence="1" id="KW-1133">Transmembrane helix</keyword>
<gene>
    <name evidence="3" type="ORF">M23134_04896</name>
</gene>
<keyword evidence="1" id="KW-0812">Transmembrane</keyword>
<feature type="transmembrane region" description="Helical" evidence="1">
    <location>
        <begin position="124"/>
        <end position="147"/>
    </location>
</feature>
<dbReference type="EMBL" id="AAWS01000044">
    <property type="protein sequence ID" value="EAY25722.1"/>
    <property type="molecule type" value="Genomic_DNA"/>
</dbReference>
<dbReference type="AlphaFoldDB" id="A1ZV66"/>
<reference evidence="3 4" key="1">
    <citation type="submission" date="2007-01" db="EMBL/GenBank/DDBJ databases">
        <authorList>
            <person name="Haygood M."/>
            <person name="Podell S."/>
            <person name="Anderson C."/>
            <person name="Hopkinson B."/>
            <person name="Roe K."/>
            <person name="Barbeau K."/>
            <person name="Gaasterland T."/>
            <person name="Ferriera S."/>
            <person name="Johnson J."/>
            <person name="Kravitz S."/>
            <person name="Beeson K."/>
            <person name="Sutton G."/>
            <person name="Rogers Y.-H."/>
            <person name="Friedman R."/>
            <person name="Frazier M."/>
            <person name="Venter J.C."/>
        </authorList>
    </citation>
    <scope>NUCLEOTIDE SEQUENCE [LARGE SCALE GENOMIC DNA]</scope>
    <source>
        <strain evidence="3 4">ATCC 23134</strain>
    </source>
</reference>
<dbReference type="Proteomes" id="UP000004095">
    <property type="component" value="Unassembled WGS sequence"/>
</dbReference>
<dbReference type="Pfam" id="PF12158">
    <property type="entry name" value="DUF3592"/>
    <property type="match status" value="1"/>
</dbReference>
<proteinExistence type="predicted"/>
<dbReference type="RefSeq" id="WP_002702262.1">
    <property type="nucleotide sequence ID" value="NZ_AAWS01000044.1"/>
</dbReference>
<accession>A1ZV66</accession>
<sequence>MNELLIIFLVGVVPCLIVGIWQTSVGYLVISRALQSKSWQKTNGVLTASIESTADEVDFSAVAPLKVAYRVDGQIYHCRKVNLYENWKKQAQAAQQLQSENFVPVYYNPKNHREAVIETGLKPVYWLPVALGISSLTMALAGVYYLVF</sequence>
<evidence type="ECO:0000256" key="1">
    <source>
        <dbReference type="SAM" id="Phobius"/>
    </source>
</evidence>
<evidence type="ECO:0000313" key="3">
    <source>
        <dbReference type="EMBL" id="EAY25722.1"/>
    </source>
</evidence>
<feature type="domain" description="DUF3592" evidence="2">
    <location>
        <begin position="53"/>
        <end position="121"/>
    </location>
</feature>
<protein>
    <recommendedName>
        <fullName evidence="2">DUF3592 domain-containing protein</fullName>
    </recommendedName>
</protein>
<feature type="transmembrane region" description="Helical" evidence="1">
    <location>
        <begin position="6"/>
        <end position="30"/>
    </location>
</feature>
<dbReference type="OrthoDB" id="1179534at2"/>